<dbReference type="InterPro" id="IPR032693">
    <property type="entry name" value="YtkA-like_dom"/>
</dbReference>
<protein>
    <submittedName>
        <fullName evidence="3">YtkA-like</fullName>
    </submittedName>
</protein>
<evidence type="ECO:0000256" key="1">
    <source>
        <dbReference type="SAM" id="SignalP"/>
    </source>
</evidence>
<feature type="signal peptide" evidence="1">
    <location>
        <begin position="1"/>
        <end position="19"/>
    </location>
</feature>
<dbReference type="STRING" id="1027249.SAMN05216179_0029"/>
<keyword evidence="4" id="KW-1185">Reference proteome</keyword>
<dbReference type="PROSITE" id="PS51257">
    <property type="entry name" value="PROKAR_LIPOPROTEIN"/>
    <property type="match status" value="1"/>
</dbReference>
<feature type="domain" description="YtkA-like" evidence="2">
    <location>
        <begin position="31"/>
        <end position="114"/>
    </location>
</feature>
<dbReference type="Pfam" id="PF13115">
    <property type="entry name" value="YtkA"/>
    <property type="match status" value="1"/>
</dbReference>
<name>A0A1M7IEQ6_9BACI</name>
<dbReference type="Proteomes" id="UP000184184">
    <property type="component" value="Unassembled WGS sequence"/>
</dbReference>
<dbReference type="InterPro" id="IPR013783">
    <property type="entry name" value="Ig-like_fold"/>
</dbReference>
<reference evidence="3 4" key="1">
    <citation type="submission" date="2016-11" db="EMBL/GenBank/DDBJ databases">
        <authorList>
            <person name="Jaros S."/>
            <person name="Januszkiewicz K."/>
            <person name="Wedrychowicz H."/>
        </authorList>
    </citation>
    <scope>NUCLEOTIDE SEQUENCE [LARGE SCALE GENOMIC DNA]</scope>
    <source>
        <strain evidence="3 4">CGMCC 1.10681</strain>
    </source>
</reference>
<dbReference type="OrthoDB" id="2679563at2"/>
<gene>
    <name evidence="3" type="ORF">SAMN05216179_0029</name>
</gene>
<dbReference type="RefSeq" id="WP_073198525.1">
    <property type="nucleotide sequence ID" value="NZ_FRCZ01000001.1"/>
</dbReference>
<proteinExistence type="predicted"/>
<evidence type="ECO:0000259" key="2">
    <source>
        <dbReference type="Pfam" id="PF13115"/>
    </source>
</evidence>
<accession>A0A1M7IEQ6</accession>
<dbReference type="AlphaFoldDB" id="A0A1M7IEQ6"/>
<feature type="chain" id="PRO_5009926907" evidence="1">
    <location>
        <begin position="20"/>
        <end position="252"/>
    </location>
</feature>
<dbReference type="EMBL" id="FRCZ01000001">
    <property type="protein sequence ID" value="SHM39073.1"/>
    <property type="molecule type" value="Genomic_DNA"/>
</dbReference>
<sequence length="252" mass="28890">MKKILWIILLTLFTMTACANQGENEPEQTDEVKGISVDFELAEEADTGESVELKATVTYGEDELVTDAEEVSFEYWNVEDEENTVTIDASNNEDGTYTADVVFDQPGTYEIYAHTTAKDMHTMPKKSIVINGDEDMQMDEENHQAHSSEDHSHHEGFLIELEEYETVTKEEDVEWTVQLKMDQEPYQNARVRYEIIPEASDQHIWLDAEETDAGTYTSNHSFSKTGEYEIVVHVTDDSGLHEHKEYTFKVIE</sequence>
<organism evidence="3 4">
    <name type="scientific">Gracilibacillus kekensis</name>
    <dbReference type="NCBI Taxonomy" id="1027249"/>
    <lineage>
        <taxon>Bacteria</taxon>
        <taxon>Bacillati</taxon>
        <taxon>Bacillota</taxon>
        <taxon>Bacilli</taxon>
        <taxon>Bacillales</taxon>
        <taxon>Bacillaceae</taxon>
        <taxon>Gracilibacillus</taxon>
    </lineage>
</organism>
<dbReference type="Gene3D" id="2.60.40.10">
    <property type="entry name" value="Immunoglobulins"/>
    <property type="match status" value="1"/>
</dbReference>
<evidence type="ECO:0000313" key="3">
    <source>
        <dbReference type="EMBL" id="SHM39073.1"/>
    </source>
</evidence>
<evidence type="ECO:0000313" key="4">
    <source>
        <dbReference type="Proteomes" id="UP000184184"/>
    </source>
</evidence>
<keyword evidence="1" id="KW-0732">Signal</keyword>